<dbReference type="InterPro" id="IPR017946">
    <property type="entry name" value="PLC-like_Pdiesterase_TIM-brl"/>
</dbReference>
<dbReference type="PANTHER" id="PTHR31571:SF1">
    <property type="entry name" value="ALTERED INHERITANCE OF MITOCHONDRIA PROTEIN 6"/>
    <property type="match status" value="1"/>
</dbReference>
<evidence type="ECO:0000313" key="2">
    <source>
        <dbReference type="EMBL" id="PTQ93567.1"/>
    </source>
</evidence>
<dbReference type="OrthoDB" id="9794455at2"/>
<name>A0A2T5J5X5_9SPHI</name>
<dbReference type="PANTHER" id="PTHR31571">
    <property type="entry name" value="ALTERED INHERITANCE OF MITOCHONDRIA PROTEIN 6"/>
    <property type="match status" value="1"/>
</dbReference>
<organism evidence="2 3">
    <name type="scientific">Mucilaginibacter yixingensis</name>
    <dbReference type="NCBI Taxonomy" id="1295612"/>
    <lineage>
        <taxon>Bacteria</taxon>
        <taxon>Pseudomonadati</taxon>
        <taxon>Bacteroidota</taxon>
        <taxon>Sphingobacteriia</taxon>
        <taxon>Sphingobacteriales</taxon>
        <taxon>Sphingobacteriaceae</taxon>
        <taxon>Mucilaginibacter</taxon>
    </lineage>
</organism>
<gene>
    <name evidence="2" type="ORF">C8P68_10829</name>
</gene>
<dbReference type="SUPFAM" id="SSF51695">
    <property type="entry name" value="PLC-like phosphodiesterases"/>
    <property type="match status" value="1"/>
</dbReference>
<proteinExistence type="predicted"/>
<reference evidence="2 3" key="1">
    <citation type="submission" date="2018-04" db="EMBL/GenBank/DDBJ databases">
        <title>Genomic Encyclopedia of Archaeal and Bacterial Type Strains, Phase II (KMG-II): from individual species to whole genera.</title>
        <authorList>
            <person name="Goeker M."/>
        </authorList>
    </citation>
    <scope>NUCLEOTIDE SEQUENCE [LARGE SCALE GENOMIC DNA]</scope>
    <source>
        <strain evidence="2 3">DSM 26809</strain>
    </source>
</reference>
<dbReference type="Gene3D" id="3.20.20.190">
    <property type="entry name" value="Phosphatidylinositol (PI) phosphodiesterase"/>
    <property type="match status" value="1"/>
</dbReference>
<dbReference type="RefSeq" id="WP_107830710.1">
    <property type="nucleotide sequence ID" value="NZ_CP160205.1"/>
</dbReference>
<comment type="caution">
    <text evidence="2">The sequence shown here is derived from an EMBL/GenBank/DDBJ whole genome shotgun (WGS) entry which is preliminary data.</text>
</comment>
<dbReference type="Pfam" id="PF13653">
    <property type="entry name" value="GDPD_2"/>
    <property type="match status" value="1"/>
</dbReference>
<protein>
    <recommendedName>
        <fullName evidence="1">Altered inheritance of mitochondria protein 6</fullName>
    </recommendedName>
</protein>
<dbReference type="InterPro" id="IPR039559">
    <property type="entry name" value="AIM6_PI-PLC-like_dom"/>
</dbReference>
<dbReference type="AlphaFoldDB" id="A0A2T5J5X5"/>
<evidence type="ECO:0000256" key="1">
    <source>
        <dbReference type="ARBA" id="ARBA00014286"/>
    </source>
</evidence>
<evidence type="ECO:0000313" key="3">
    <source>
        <dbReference type="Proteomes" id="UP000244168"/>
    </source>
</evidence>
<dbReference type="InterPro" id="IPR051236">
    <property type="entry name" value="HAT_RTT109-like"/>
</dbReference>
<dbReference type="GO" id="GO:0006629">
    <property type="term" value="P:lipid metabolic process"/>
    <property type="evidence" value="ECO:0007669"/>
    <property type="project" value="InterPro"/>
</dbReference>
<dbReference type="EMBL" id="QAOQ01000008">
    <property type="protein sequence ID" value="PTQ93567.1"/>
    <property type="molecule type" value="Genomic_DNA"/>
</dbReference>
<sequence length="282" mass="32299">MLQRTTRFRTDSPSGLKLLIITLAATAALISSPAKLSAQTIPLANGFAHNDYWHKRPLFDALENGFRYIEADIFLLHDRLIVAHTFPFFKTDRTLDRLYLKPLANYIKNHPDDGYPITLMIDIKTSGNNTYDALKPILDKYADIISGYEDGHFIQRRLTVVLSGHKPFKMVRKEQSRMVFIDEDLRKMDRDNMGSEMYPMASCPYKALLQWDGNGHMPDAERKLLTSYVLKAHKLGKKVRLWASPENKTVWTELLSCGVDLINTDQLAMLREFLNTSYAAAK</sequence>
<accession>A0A2T5J5X5</accession>
<keyword evidence="3" id="KW-1185">Reference proteome</keyword>
<dbReference type="GO" id="GO:0008081">
    <property type="term" value="F:phosphoric diester hydrolase activity"/>
    <property type="evidence" value="ECO:0007669"/>
    <property type="project" value="InterPro"/>
</dbReference>
<dbReference type="Proteomes" id="UP000244168">
    <property type="component" value="Unassembled WGS sequence"/>
</dbReference>
<dbReference type="CDD" id="cd08577">
    <property type="entry name" value="PI-PLCc_GDPD_SF_unchar3"/>
    <property type="match status" value="1"/>
</dbReference>